<name>A0A813MW53_9BILA</name>
<dbReference type="EMBL" id="CAJNOC010000202">
    <property type="protein sequence ID" value="CAF0726509.1"/>
    <property type="molecule type" value="Genomic_DNA"/>
</dbReference>
<comment type="caution">
    <text evidence="2">The sequence shown here is derived from an EMBL/GenBank/DDBJ whole genome shotgun (WGS) entry which is preliminary data.</text>
</comment>
<dbReference type="GO" id="GO:0006782">
    <property type="term" value="P:protoporphyrinogen IX biosynthetic process"/>
    <property type="evidence" value="ECO:0007669"/>
    <property type="project" value="UniProtKB-UniPathway"/>
</dbReference>
<accession>A0A813MW53</accession>
<dbReference type="InterPro" id="IPR036108">
    <property type="entry name" value="4pyrrol_syn_uPrphyn_synt_sf"/>
</dbReference>
<dbReference type="UniPathway" id="UPA00251">
    <property type="reaction ID" value="UER00320"/>
</dbReference>
<proteinExistence type="predicted"/>
<dbReference type="PANTHER" id="PTHR12390:SF0">
    <property type="entry name" value="UROPORPHYRINOGEN-III SYNTHASE"/>
    <property type="match status" value="1"/>
</dbReference>
<reference evidence="2" key="1">
    <citation type="submission" date="2021-02" db="EMBL/GenBank/DDBJ databases">
        <authorList>
            <person name="Nowell W R."/>
        </authorList>
    </citation>
    <scope>NUCLEOTIDE SEQUENCE</scope>
    <source>
        <strain evidence="2">Ploen Becks lab</strain>
    </source>
</reference>
<dbReference type="GO" id="GO:0004852">
    <property type="term" value="F:uroporphyrinogen-III synthase activity"/>
    <property type="evidence" value="ECO:0007669"/>
    <property type="project" value="InterPro"/>
</dbReference>
<dbReference type="SUPFAM" id="SSF69618">
    <property type="entry name" value="HemD-like"/>
    <property type="match status" value="1"/>
</dbReference>
<dbReference type="GO" id="GO:0005829">
    <property type="term" value="C:cytosol"/>
    <property type="evidence" value="ECO:0007669"/>
    <property type="project" value="TreeGrafter"/>
</dbReference>
<dbReference type="PANTHER" id="PTHR12390">
    <property type="entry name" value="UROPORPHYRINOGEN III SYNTHASE"/>
    <property type="match status" value="1"/>
</dbReference>
<evidence type="ECO:0000313" key="2">
    <source>
        <dbReference type="EMBL" id="CAF0726509.1"/>
    </source>
</evidence>
<gene>
    <name evidence="2" type="ORF">OXX778_LOCUS2550</name>
</gene>
<protein>
    <recommendedName>
        <fullName evidence="1">Tetrapyrrole biosynthesis uroporphyrinogen III synthase domain-containing protein</fullName>
    </recommendedName>
</protein>
<dbReference type="AlphaFoldDB" id="A0A813MW53"/>
<dbReference type="Gene3D" id="3.40.50.10090">
    <property type="match status" value="2"/>
</dbReference>
<keyword evidence="3" id="KW-1185">Reference proteome</keyword>
<evidence type="ECO:0000313" key="3">
    <source>
        <dbReference type="Proteomes" id="UP000663879"/>
    </source>
</evidence>
<dbReference type="Pfam" id="PF02602">
    <property type="entry name" value="HEM4"/>
    <property type="match status" value="1"/>
</dbReference>
<sequence length="324" mass="37479">MNVFLLKTNDSGQQDRYVEYILDRKTHEHKAITHVEQINLLKFNFKNLDLIKSKLFMFFVEKNYEHYLNDYSKCLILTSRQTIESIQEALSEVFINLEKDDSDSEQSTLYLETSLENHQNKLIVYCVGESTASRFKLFIKNLKQINPDLDRHLIIRLVSEPKKSEYKQNACELSKLIAQDYESIKSSLSFTDSFKYALYPCSSIRRDDLSKNLTQSGISYDEINTYDTGPCQKGLDKLFKTISLCQNEASFLVFFSPSGCDAVFLDPKMKTLIQNEPLKFKFVSIGPSTSSKLKCYVDNSLIYELKEPSPQALWDKLKSILNES</sequence>
<dbReference type="GO" id="GO:0006780">
    <property type="term" value="P:uroporphyrinogen III biosynthetic process"/>
    <property type="evidence" value="ECO:0007669"/>
    <property type="project" value="InterPro"/>
</dbReference>
<evidence type="ECO:0000259" key="1">
    <source>
        <dbReference type="Pfam" id="PF02602"/>
    </source>
</evidence>
<dbReference type="InterPro" id="IPR039793">
    <property type="entry name" value="UROS/Hem4"/>
</dbReference>
<feature type="domain" description="Tetrapyrrole biosynthesis uroporphyrinogen III synthase" evidence="1">
    <location>
        <begin position="73"/>
        <end position="296"/>
    </location>
</feature>
<dbReference type="InterPro" id="IPR003754">
    <property type="entry name" value="4pyrrol_synth_uPrphyn_synth"/>
</dbReference>
<dbReference type="OrthoDB" id="5595751at2759"/>
<dbReference type="Proteomes" id="UP000663879">
    <property type="component" value="Unassembled WGS sequence"/>
</dbReference>
<organism evidence="2 3">
    <name type="scientific">Brachionus calyciflorus</name>
    <dbReference type="NCBI Taxonomy" id="104777"/>
    <lineage>
        <taxon>Eukaryota</taxon>
        <taxon>Metazoa</taxon>
        <taxon>Spiralia</taxon>
        <taxon>Gnathifera</taxon>
        <taxon>Rotifera</taxon>
        <taxon>Eurotatoria</taxon>
        <taxon>Monogononta</taxon>
        <taxon>Pseudotrocha</taxon>
        <taxon>Ploima</taxon>
        <taxon>Brachionidae</taxon>
        <taxon>Brachionus</taxon>
    </lineage>
</organism>